<name>A0A6J5MR92_9CAUD</name>
<dbReference type="EMBL" id="LR796514">
    <property type="protein sequence ID" value="CAB4149228.1"/>
    <property type="molecule type" value="Genomic_DNA"/>
</dbReference>
<evidence type="ECO:0000313" key="1">
    <source>
        <dbReference type="EMBL" id="CAB4149228.1"/>
    </source>
</evidence>
<sequence length="33" mass="3852">MDDLDNDLDRSIDDHIDDAESLPFRYQNTLDLA</sequence>
<organism evidence="1">
    <name type="scientific">uncultured Caudovirales phage</name>
    <dbReference type="NCBI Taxonomy" id="2100421"/>
    <lineage>
        <taxon>Viruses</taxon>
        <taxon>Duplodnaviria</taxon>
        <taxon>Heunggongvirae</taxon>
        <taxon>Uroviricota</taxon>
        <taxon>Caudoviricetes</taxon>
        <taxon>Peduoviridae</taxon>
        <taxon>Maltschvirus</taxon>
        <taxon>Maltschvirus maltsch</taxon>
    </lineage>
</organism>
<proteinExistence type="predicted"/>
<protein>
    <submittedName>
        <fullName evidence="1">Uncharacterized protein</fullName>
    </submittedName>
</protein>
<accession>A0A6J5MR92</accession>
<reference evidence="1" key="1">
    <citation type="submission" date="2020-04" db="EMBL/GenBank/DDBJ databases">
        <authorList>
            <person name="Chiriac C."/>
            <person name="Salcher M."/>
            <person name="Ghai R."/>
            <person name="Kavagutti S V."/>
        </authorList>
    </citation>
    <scope>NUCLEOTIDE SEQUENCE</scope>
</reference>
<gene>
    <name evidence="1" type="ORF">UFOVP538_14</name>
</gene>